<evidence type="ECO:0000259" key="1">
    <source>
        <dbReference type="Pfam" id="PF06527"/>
    </source>
</evidence>
<evidence type="ECO:0000313" key="4">
    <source>
        <dbReference type="EMBL" id="GGU88571.1"/>
    </source>
</evidence>
<keyword evidence="5" id="KW-1185">Reference proteome</keyword>
<dbReference type="EMBL" id="BLLO01000006">
    <property type="protein sequence ID" value="GFH75581.1"/>
    <property type="molecule type" value="Genomic_DNA"/>
</dbReference>
<organism evidence="4 6">
    <name type="scientific">Streptomyces gougerotii</name>
    <dbReference type="NCBI Taxonomy" id="53448"/>
    <lineage>
        <taxon>Bacteria</taxon>
        <taxon>Bacillati</taxon>
        <taxon>Actinomycetota</taxon>
        <taxon>Actinomycetes</taxon>
        <taxon>Kitasatosporales</taxon>
        <taxon>Streptomycetaceae</taxon>
        <taxon>Streptomyces</taxon>
        <taxon>Streptomyces diastaticus group</taxon>
    </lineage>
</organism>
<reference evidence="4" key="1">
    <citation type="journal article" date="2014" name="Int. J. Syst. Evol. Microbiol.">
        <title>Complete genome sequence of Corynebacterium casei LMG S-19264T (=DSM 44701T), isolated from a smear-ripened cheese.</title>
        <authorList>
            <consortium name="US DOE Joint Genome Institute (JGI-PGF)"/>
            <person name="Walter F."/>
            <person name="Albersmeier A."/>
            <person name="Kalinowski J."/>
            <person name="Ruckert C."/>
        </authorList>
    </citation>
    <scope>NUCLEOTIDE SEQUENCE</scope>
    <source>
        <strain evidence="4">JCM 4136</strain>
    </source>
</reference>
<sequence>MRKGTGSTRPDARMQDRRHVQSLRRLALVPEPYPGESLLSWVDALARLNRVGRLQALRLAGFARPDVSGYRPTVHFGASLTGETTARVQTATGLSAARQQAMTLAHYAGGVLPAFPSPPHWRTAAIWLARLHLALSVRSRACPACLRESGGRWLLRWRLVWSFACVRHRVYLLGSCRGCSNGLHWVGPGPADAVVCGQYDRSRQGRVCLRVISRMRPPRLSDPHLLQCQRRLDRLVDNPHGDGGRDILRSLHTALEGIRIGYDDAPPLPDTDVVLHRRWHGHGGALWYQNDPLLTAALIKIATVGGLSTSQEPRTQADMASWSADGLLPPGTGAPPANRFGGTCRAIACAAWVPPGQGHVVKTQVLCPVHADHVITPGAADLIARRLT</sequence>
<proteinExistence type="predicted"/>
<accession>A0A6A0CCE0</accession>
<dbReference type="EMBL" id="BLLO01000026">
    <property type="protein sequence ID" value="GFH80472.1"/>
    <property type="molecule type" value="Genomic_DNA"/>
</dbReference>
<dbReference type="Proteomes" id="UP000660975">
    <property type="component" value="Unassembled WGS sequence"/>
</dbReference>
<protein>
    <recommendedName>
        <fullName evidence="1">TniQ domain-containing protein</fullName>
    </recommendedName>
</protein>
<reference evidence="2 5" key="2">
    <citation type="submission" date="2020-02" db="EMBL/GenBank/DDBJ databases">
        <title>Whole genome shotgun sequence of Streptomyces gougerotii NBRC 13043.</title>
        <authorList>
            <person name="Ichikawa N."/>
            <person name="Komaki H."/>
            <person name="Tamura T."/>
        </authorList>
    </citation>
    <scope>NUCLEOTIDE SEQUENCE [LARGE SCALE GENOMIC DNA]</scope>
    <source>
        <strain evidence="2 5">NBRC 13043</strain>
    </source>
</reference>
<reference evidence="4" key="3">
    <citation type="submission" date="2020-09" db="EMBL/GenBank/DDBJ databases">
        <authorList>
            <person name="Sun Q."/>
            <person name="Ohkuma M."/>
        </authorList>
    </citation>
    <scope>NUCLEOTIDE SEQUENCE</scope>
    <source>
        <strain evidence="4">JCM 4136</strain>
    </source>
</reference>
<evidence type="ECO:0000313" key="2">
    <source>
        <dbReference type="EMBL" id="GFH75581.1"/>
    </source>
</evidence>
<evidence type="ECO:0000313" key="5">
    <source>
        <dbReference type="Proteomes" id="UP000480804"/>
    </source>
</evidence>
<dbReference type="InterPro" id="IPR009492">
    <property type="entry name" value="TniQ"/>
</dbReference>
<name>A0A6A0CCE0_9ACTN</name>
<gene>
    <name evidence="4" type="ORF">GCM10010227_49160</name>
    <name evidence="2" type="ORF">Sgou_02510</name>
    <name evidence="3" type="ORF">Sgou_51420</name>
</gene>
<dbReference type="AlphaFoldDB" id="A0A6A0CCE0"/>
<feature type="domain" description="TniQ" evidence="1">
    <location>
        <begin position="28"/>
        <end position="172"/>
    </location>
</feature>
<evidence type="ECO:0000313" key="3">
    <source>
        <dbReference type="EMBL" id="GFH80472.1"/>
    </source>
</evidence>
<comment type="caution">
    <text evidence="4">The sequence shown here is derived from an EMBL/GenBank/DDBJ whole genome shotgun (WGS) entry which is preliminary data.</text>
</comment>
<dbReference type="EMBL" id="BMSC01000020">
    <property type="protein sequence ID" value="GGU88571.1"/>
    <property type="molecule type" value="Genomic_DNA"/>
</dbReference>
<dbReference type="Pfam" id="PF06527">
    <property type="entry name" value="TniQ"/>
    <property type="match status" value="1"/>
</dbReference>
<evidence type="ECO:0000313" key="6">
    <source>
        <dbReference type="Proteomes" id="UP000660975"/>
    </source>
</evidence>
<dbReference type="Proteomes" id="UP000480804">
    <property type="component" value="Unassembled WGS sequence"/>
</dbReference>